<protein>
    <submittedName>
        <fullName evidence="1">Uncharacterized protein</fullName>
    </submittedName>
</protein>
<organism evidence="1 2">
    <name type="scientific">Asparagus officinalis</name>
    <name type="common">Garden asparagus</name>
    <dbReference type="NCBI Taxonomy" id="4686"/>
    <lineage>
        <taxon>Eukaryota</taxon>
        <taxon>Viridiplantae</taxon>
        <taxon>Streptophyta</taxon>
        <taxon>Embryophyta</taxon>
        <taxon>Tracheophyta</taxon>
        <taxon>Spermatophyta</taxon>
        <taxon>Magnoliopsida</taxon>
        <taxon>Liliopsida</taxon>
        <taxon>Asparagales</taxon>
        <taxon>Asparagaceae</taxon>
        <taxon>Asparagoideae</taxon>
        <taxon>Asparagus</taxon>
    </lineage>
</organism>
<sequence>MIHGHRPLVRPCGVFSSEGALGSLLGSTRFPADARHRYPLRHRVGTTPAQWSSRYHWCSSERYRYHVDAVVDSKRVKPGDDVGGVATAVPHTLYIAALAAAGASGSVPAALRRCWRLARLAGGGGKVWVPWPSPGRRSTGREAAALLSVAVCALVLCLRHKYARVEVPNACRLAFL</sequence>
<reference evidence="2" key="1">
    <citation type="journal article" date="2017" name="Nat. Commun.">
        <title>The asparagus genome sheds light on the origin and evolution of a young Y chromosome.</title>
        <authorList>
            <person name="Harkess A."/>
            <person name="Zhou J."/>
            <person name="Xu C."/>
            <person name="Bowers J.E."/>
            <person name="Van der Hulst R."/>
            <person name="Ayyampalayam S."/>
            <person name="Mercati F."/>
            <person name="Riccardi P."/>
            <person name="McKain M.R."/>
            <person name="Kakrana A."/>
            <person name="Tang H."/>
            <person name="Ray J."/>
            <person name="Groenendijk J."/>
            <person name="Arikit S."/>
            <person name="Mathioni S.M."/>
            <person name="Nakano M."/>
            <person name="Shan H."/>
            <person name="Telgmann-Rauber A."/>
            <person name="Kanno A."/>
            <person name="Yue Z."/>
            <person name="Chen H."/>
            <person name="Li W."/>
            <person name="Chen Y."/>
            <person name="Xu X."/>
            <person name="Zhang Y."/>
            <person name="Luo S."/>
            <person name="Chen H."/>
            <person name="Gao J."/>
            <person name="Mao Z."/>
            <person name="Pires J.C."/>
            <person name="Luo M."/>
            <person name="Kudrna D."/>
            <person name="Wing R.A."/>
            <person name="Meyers B.C."/>
            <person name="Yi K."/>
            <person name="Kong H."/>
            <person name="Lavrijsen P."/>
            <person name="Sunseri F."/>
            <person name="Falavigna A."/>
            <person name="Ye Y."/>
            <person name="Leebens-Mack J.H."/>
            <person name="Chen G."/>
        </authorList>
    </citation>
    <scope>NUCLEOTIDE SEQUENCE [LARGE SCALE GENOMIC DNA]</scope>
    <source>
        <strain evidence="2">cv. DH0086</strain>
    </source>
</reference>
<name>A0A5P1EPZ9_ASPOF</name>
<gene>
    <name evidence="1" type="ORF">A4U43_C05F7390</name>
</gene>
<dbReference type="Gramene" id="ONK68095">
    <property type="protein sequence ID" value="ONK68095"/>
    <property type="gene ID" value="A4U43_C05F7390"/>
</dbReference>
<dbReference type="AlphaFoldDB" id="A0A5P1EPZ9"/>
<dbReference type="Proteomes" id="UP000243459">
    <property type="component" value="Chromosome 5"/>
</dbReference>
<evidence type="ECO:0000313" key="2">
    <source>
        <dbReference type="Proteomes" id="UP000243459"/>
    </source>
</evidence>
<keyword evidence="2" id="KW-1185">Reference proteome</keyword>
<evidence type="ECO:0000313" key="1">
    <source>
        <dbReference type="EMBL" id="ONK68095.1"/>
    </source>
</evidence>
<accession>A0A5P1EPZ9</accession>
<proteinExistence type="predicted"/>
<dbReference type="EMBL" id="CM007385">
    <property type="protein sequence ID" value="ONK68095.1"/>
    <property type="molecule type" value="Genomic_DNA"/>
</dbReference>